<organism evidence="2 3">
    <name type="scientific">Fragilariopsis cylindrus CCMP1102</name>
    <dbReference type="NCBI Taxonomy" id="635003"/>
    <lineage>
        <taxon>Eukaryota</taxon>
        <taxon>Sar</taxon>
        <taxon>Stramenopiles</taxon>
        <taxon>Ochrophyta</taxon>
        <taxon>Bacillariophyta</taxon>
        <taxon>Bacillariophyceae</taxon>
        <taxon>Bacillariophycidae</taxon>
        <taxon>Bacillariales</taxon>
        <taxon>Bacillariaceae</taxon>
        <taxon>Fragilariopsis</taxon>
    </lineage>
</organism>
<feature type="compositionally biased region" description="Polar residues" evidence="1">
    <location>
        <begin position="186"/>
        <end position="196"/>
    </location>
</feature>
<protein>
    <submittedName>
        <fullName evidence="2">Uncharacterized protein</fullName>
    </submittedName>
</protein>
<proteinExistence type="predicted"/>
<accession>A0A1E7FZH3</accession>
<feature type="compositionally biased region" description="Low complexity" evidence="1">
    <location>
        <begin position="171"/>
        <end position="185"/>
    </location>
</feature>
<feature type="compositionally biased region" description="Acidic residues" evidence="1">
    <location>
        <begin position="222"/>
        <end position="231"/>
    </location>
</feature>
<gene>
    <name evidence="2" type="ORF">FRACYDRAFT_267559</name>
</gene>
<evidence type="ECO:0000313" key="2">
    <source>
        <dbReference type="EMBL" id="OEU23559.1"/>
    </source>
</evidence>
<name>A0A1E7FZH3_9STRA</name>
<evidence type="ECO:0000256" key="1">
    <source>
        <dbReference type="SAM" id="MobiDB-lite"/>
    </source>
</evidence>
<dbReference type="EMBL" id="KV784353">
    <property type="protein sequence ID" value="OEU23559.1"/>
    <property type="molecule type" value="Genomic_DNA"/>
</dbReference>
<sequence length="231" mass="26157">MVAKHPMFSNSSNSQRTNTEIRNRWNNTLKQDIIDRIYYTRTINITRTPQTMHNIPTDPTNDDIQQFIYDMKKIKQQRPPPPLTISSSKNADGGYELGELIRRKYKCDRTVIETFVKLLGGTIQWDDDDDDDDKKKNKNSNSNRKNIDGEDNCNGNGNNNGADARTFIAKQPPQVQQEPQQRQQQCISSGIVSSNDKIMVTVKNENNSNDNKDASDGVDGGVESDGDDLVF</sequence>
<dbReference type="Proteomes" id="UP000095751">
    <property type="component" value="Unassembled WGS sequence"/>
</dbReference>
<reference evidence="2 3" key="1">
    <citation type="submission" date="2016-09" db="EMBL/GenBank/DDBJ databases">
        <title>Extensive genetic diversity and differential bi-allelic expression allows diatom success in the polar Southern Ocean.</title>
        <authorList>
            <consortium name="DOE Joint Genome Institute"/>
            <person name="Mock T."/>
            <person name="Otillar R.P."/>
            <person name="Strauss J."/>
            <person name="Dupont C."/>
            <person name="Frickenhaus S."/>
            <person name="Maumus F."/>
            <person name="Mcmullan M."/>
            <person name="Sanges R."/>
            <person name="Schmutz J."/>
            <person name="Toseland A."/>
            <person name="Valas R."/>
            <person name="Veluchamy A."/>
            <person name="Ward B.J."/>
            <person name="Allen A."/>
            <person name="Barry K."/>
            <person name="Falciatore A."/>
            <person name="Ferrante M."/>
            <person name="Fortunato A.E."/>
            <person name="Gloeckner G."/>
            <person name="Gruber A."/>
            <person name="Hipkin R."/>
            <person name="Janech M."/>
            <person name="Kroth P."/>
            <person name="Leese F."/>
            <person name="Lindquist E."/>
            <person name="Lyon B.R."/>
            <person name="Martin J."/>
            <person name="Mayer C."/>
            <person name="Parker M."/>
            <person name="Quesneville H."/>
            <person name="Raymond J."/>
            <person name="Uhlig C."/>
            <person name="Valentin K.U."/>
            <person name="Worden A.Z."/>
            <person name="Armbrust E.V."/>
            <person name="Bowler C."/>
            <person name="Green B."/>
            <person name="Moulton V."/>
            <person name="Van Oosterhout C."/>
            <person name="Grigoriev I."/>
        </authorList>
    </citation>
    <scope>NUCLEOTIDE SEQUENCE [LARGE SCALE GENOMIC DNA]</scope>
    <source>
        <strain evidence="2 3">CCMP1102</strain>
    </source>
</reference>
<feature type="compositionally biased region" description="Low complexity" evidence="1">
    <location>
        <begin position="152"/>
        <end position="163"/>
    </location>
</feature>
<dbReference type="InParanoid" id="A0A1E7FZH3"/>
<keyword evidence="3" id="KW-1185">Reference proteome</keyword>
<dbReference type="KEGG" id="fcy:FRACYDRAFT_267559"/>
<feature type="region of interest" description="Disordered" evidence="1">
    <location>
        <begin position="123"/>
        <end position="231"/>
    </location>
</feature>
<dbReference type="AlphaFoldDB" id="A0A1E7FZH3"/>
<evidence type="ECO:0000313" key="3">
    <source>
        <dbReference type="Proteomes" id="UP000095751"/>
    </source>
</evidence>